<dbReference type="AlphaFoldDB" id="A0A344LHJ6"/>
<dbReference type="Pfam" id="PF02720">
    <property type="entry name" value="DUF222"/>
    <property type="match status" value="1"/>
</dbReference>
<evidence type="ECO:0000259" key="2">
    <source>
        <dbReference type="SMART" id="SM00507"/>
    </source>
</evidence>
<organism evidence="3 4">
    <name type="scientific">Amycolatopsis albispora</name>
    <dbReference type="NCBI Taxonomy" id="1804986"/>
    <lineage>
        <taxon>Bacteria</taxon>
        <taxon>Bacillati</taxon>
        <taxon>Actinomycetota</taxon>
        <taxon>Actinomycetes</taxon>
        <taxon>Pseudonocardiales</taxon>
        <taxon>Pseudonocardiaceae</taxon>
        <taxon>Amycolatopsis</taxon>
    </lineage>
</organism>
<dbReference type="Gene3D" id="1.10.30.50">
    <property type="match status" value="1"/>
</dbReference>
<dbReference type="CDD" id="cd00085">
    <property type="entry name" value="HNHc"/>
    <property type="match status" value="1"/>
</dbReference>
<dbReference type="RefSeq" id="WP_162788744.1">
    <property type="nucleotide sequence ID" value="NZ_CP015163.1"/>
</dbReference>
<evidence type="ECO:0000313" key="4">
    <source>
        <dbReference type="Proteomes" id="UP000250434"/>
    </source>
</evidence>
<dbReference type="GO" id="GO:0008270">
    <property type="term" value="F:zinc ion binding"/>
    <property type="evidence" value="ECO:0007669"/>
    <property type="project" value="InterPro"/>
</dbReference>
<dbReference type="SMART" id="SM00507">
    <property type="entry name" value="HNHc"/>
    <property type="match status" value="1"/>
</dbReference>
<dbReference type="EMBL" id="CP015163">
    <property type="protein sequence ID" value="AXB47520.1"/>
    <property type="molecule type" value="Genomic_DNA"/>
</dbReference>
<gene>
    <name evidence="3" type="ORF">A4R43_37875</name>
</gene>
<dbReference type="Pfam" id="PF01844">
    <property type="entry name" value="HNH"/>
    <property type="match status" value="1"/>
</dbReference>
<proteinExistence type="inferred from homology"/>
<dbReference type="GO" id="GO:0003676">
    <property type="term" value="F:nucleic acid binding"/>
    <property type="evidence" value="ECO:0007669"/>
    <property type="project" value="InterPro"/>
</dbReference>
<dbReference type="InterPro" id="IPR003870">
    <property type="entry name" value="DUF222"/>
</dbReference>
<dbReference type="InterPro" id="IPR003615">
    <property type="entry name" value="HNH_nuc"/>
</dbReference>
<dbReference type="Proteomes" id="UP000250434">
    <property type="component" value="Chromosome"/>
</dbReference>
<accession>A0A344LHJ6</accession>
<dbReference type="KEGG" id="aab:A4R43_37875"/>
<reference evidence="3 4" key="1">
    <citation type="submission" date="2016-04" db="EMBL/GenBank/DDBJ databases">
        <title>Complete genome sequence and analysis of deep-sea sediment isolate, Amycolatopsis sp. WP1.</title>
        <authorList>
            <person name="Wang H."/>
            <person name="Chen S."/>
            <person name="Wu Q."/>
        </authorList>
    </citation>
    <scope>NUCLEOTIDE SEQUENCE [LARGE SCALE GENOMIC DNA]</scope>
    <source>
        <strain evidence="3 4">WP1</strain>
    </source>
</reference>
<feature type="domain" description="HNH nuclease" evidence="2">
    <location>
        <begin position="315"/>
        <end position="367"/>
    </location>
</feature>
<dbReference type="GO" id="GO:0004519">
    <property type="term" value="F:endonuclease activity"/>
    <property type="evidence" value="ECO:0007669"/>
    <property type="project" value="InterPro"/>
</dbReference>
<evidence type="ECO:0000313" key="3">
    <source>
        <dbReference type="EMBL" id="AXB47520.1"/>
    </source>
</evidence>
<protein>
    <recommendedName>
        <fullName evidence="2">HNH nuclease domain-containing protein</fullName>
    </recommendedName>
</protein>
<name>A0A344LHJ6_9PSEU</name>
<dbReference type="InterPro" id="IPR002711">
    <property type="entry name" value="HNH"/>
</dbReference>
<sequence length="411" mass="45319">MSDPSRKLSDEELTASHLDAVRKLDMAYAELLRGIAEMRSRGLKHGFSSFTHFQTETDHVSKGEALARERAADLLYRQRGSDPPVLAAVGEALGNGSINREHVTEICKVANTLSDKAPGEDLAVHERTLLDLALQARPHEVRRVGRRIVDYVEQSNKPPGDDDREQVSPQCTLRLWQGKSGHWELRGALDHANAQILHGLLGVLAKPAPRDPVSGASDPRSAAERQGDALVEILELAARCDDLPVQGGESAVLTLNINLDEMQSNQPVLVNDSAYVSMNTARRICCSGAAVTPVIFRGNGEELVLGRTSRTANKAQRRALAARDGGCTFPGCTRPPKWTEPHHVVYWTHSGRTDLDNLVLLCSHHHRVVHHTEWHIQMIGGRPAFYAPRWLDSTQTPRYNLAHRAPDRATA</sequence>
<keyword evidence="4" id="KW-1185">Reference proteome</keyword>
<evidence type="ECO:0000256" key="1">
    <source>
        <dbReference type="ARBA" id="ARBA00023450"/>
    </source>
</evidence>
<comment type="similarity">
    <text evidence="1">Belongs to the Rv1128c/1148c/1588c/1702c/1945/3466 family.</text>
</comment>